<evidence type="ECO:0000256" key="1">
    <source>
        <dbReference type="SAM" id="SignalP"/>
    </source>
</evidence>
<dbReference type="EMBL" id="MU857143">
    <property type="protein sequence ID" value="KAK4149600.1"/>
    <property type="molecule type" value="Genomic_DNA"/>
</dbReference>
<dbReference type="AlphaFoldDB" id="A0AAN6ZRX4"/>
<feature type="chain" id="PRO_5042895274" evidence="1">
    <location>
        <begin position="21"/>
        <end position="152"/>
    </location>
</feature>
<reference evidence="2" key="2">
    <citation type="submission" date="2023-05" db="EMBL/GenBank/DDBJ databases">
        <authorList>
            <consortium name="Lawrence Berkeley National Laboratory"/>
            <person name="Steindorff A."/>
            <person name="Hensen N."/>
            <person name="Bonometti L."/>
            <person name="Westerberg I."/>
            <person name="Brannstrom I.O."/>
            <person name="Guillou S."/>
            <person name="Cros-Aarteil S."/>
            <person name="Calhoun S."/>
            <person name="Haridas S."/>
            <person name="Kuo A."/>
            <person name="Mondo S."/>
            <person name="Pangilinan J."/>
            <person name="Riley R."/>
            <person name="Labutti K."/>
            <person name="Andreopoulos B."/>
            <person name="Lipzen A."/>
            <person name="Chen C."/>
            <person name="Yanf M."/>
            <person name="Daum C."/>
            <person name="Ng V."/>
            <person name="Clum A."/>
            <person name="Ohm R."/>
            <person name="Martin F."/>
            <person name="Silar P."/>
            <person name="Natvig D."/>
            <person name="Lalanne C."/>
            <person name="Gautier V."/>
            <person name="Ament-Velasquez S.L."/>
            <person name="Kruys A."/>
            <person name="Hutchinson M.I."/>
            <person name="Powell A.J."/>
            <person name="Barry K."/>
            <person name="Miller A.N."/>
            <person name="Grigoriev I.V."/>
            <person name="Debuchy R."/>
            <person name="Gladieux P."/>
            <person name="Thoren M.H."/>
            <person name="Johannesson H."/>
        </authorList>
    </citation>
    <scope>NUCLEOTIDE SEQUENCE</scope>
    <source>
        <strain evidence="2">CBS 538.74</strain>
    </source>
</reference>
<name>A0AAN6ZRX4_9PEZI</name>
<accession>A0AAN6ZRX4</accession>
<gene>
    <name evidence="2" type="ORF">C8A00DRAFT_37813</name>
</gene>
<keyword evidence="1" id="KW-0732">Signal</keyword>
<reference evidence="2" key="1">
    <citation type="journal article" date="2023" name="Mol. Phylogenet. Evol.">
        <title>Genome-scale phylogeny and comparative genomics of the fungal order Sordariales.</title>
        <authorList>
            <person name="Hensen N."/>
            <person name="Bonometti L."/>
            <person name="Westerberg I."/>
            <person name="Brannstrom I.O."/>
            <person name="Guillou S."/>
            <person name="Cros-Aarteil S."/>
            <person name="Calhoun S."/>
            <person name="Haridas S."/>
            <person name="Kuo A."/>
            <person name="Mondo S."/>
            <person name="Pangilinan J."/>
            <person name="Riley R."/>
            <person name="LaButti K."/>
            <person name="Andreopoulos B."/>
            <person name="Lipzen A."/>
            <person name="Chen C."/>
            <person name="Yan M."/>
            <person name="Daum C."/>
            <person name="Ng V."/>
            <person name="Clum A."/>
            <person name="Steindorff A."/>
            <person name="Ohm R.A."/>
            <person name="Martin F."/>
            <person name="Silar P."/>
            <person name="Natvig D.O."/>
            <person name="Lalanne C."/>
            <person name="Gautier V."/>
            <person name="Ament-Velasquez S.L."/>
            <person name="Kruys A."/>
            <person name="Hutchinson M.I."/>
            <person name="Powell A.J."/>
            <person name="Barry K."/>
            <person name="Miller A.N."/>
            <person name="Grigoriev I.V."/>
            <person name="Debuchy R."/>
            <person name="Gladieux P."/>
            <person name="Hiltunen Thoren M."/>
            <person name="Johannesson H."/>
        </authorList>
    </citation>
    <scope>NUCLEOTIDE SEQUENCE</scope>
    <source>
        <strain evidence="2">CBS 538.74</strain>
    </source>
</reference>
<comment type="caution">
    <text evidence="2">The sequence shown here is derived from an EMBL/GenBank/DDBJ whole genome shotgun (WGS) entry which is preliminary data.</text>
</comment>
<evidence type="ECO:0000313" key="3">
    <source>
        <dbReference type="Proteomes" id="UP001302745"/>
    </source>
</evidence>
<organism evidence="2 3">
    <name type="scientific">Chaetomidium leptoderma</name>
    <dbReference type="NCBI Taxonomy" id="669021"/>
    <lineage>
        <taxon>Eukaryota</taxon>
        <taxon>Fungi</taxon>
        <taxon>Dikarya</taxon>
        <taxon>Ascomycota</taxon>
        <taxon>Pezizomycotina</taxon>
        <taxon>Sordariomycetes</taxon>
        <taxon>Sordariomycetidae</taxon>
        <taxon>Sordariales</taxon>
        <taxon>Chaetomiaceae</taxon>
        <taxon>Chaetomidium</taxon>
    </lineage>
</organism>
<keyword evidence="3" id="KW-1185">Reference proteome</keyword>
<dbReference type="Proteomes" id="UP001302745">
    <property type="component" value="Unassembled WGS sequence"/>
</dbReference>
<feature type="signal peptide" evidence="1">
    <location>
        <begin position="1"/>
        <end position="20"/>
    </location>
</feature>
<sequence>MQLSSLVLSATALLAGAASGFFLVSDQPELSDLRAAKIDFIRGIPAPVGFYSSLALPPADINLVGSGEILSPFVLRNTNSGEWLLSSQGGQHNPNDITGPFHLDGDHYLVYEGENGGVWNACRSGAGHDIYLSTAPMHREGCIAGITLRAEY</sequence>
<proteinExistence type="predicted"/>
<protein>
    <submittedName>
        <fullName evidence="2">Uncharacterized protein</fullName>
    </submittedName>
</protein>
<evidence type="ECO:0000313" key="2">
    <source>
        <dbReference type="EMBL" id="KAK4149600.1"/>
    </source>
</evidence>